<evidence type="ECO:0000313" key="1">
    <source>
        <dbReference type="EMBL" id="KKL73151.1"/>
    </source>
</evidence>
<dbReference type="AlphaFoldDB" id="A0A0F9F3U8"/>
<accession>A0A0F9F3U8</accession>
<sequence>MSENIKDQISQNNVKKFVRHYIDFLNKEGAIDIKKTPTIEVFPKIRNLLGLVLIDENNSEMMINFVNDPRQGYDYLFVSVDEIKQDALLNDLGKNYAIRKLSFMKVDNAYKINMKRVENLSKDGHYAVALVFLVSAFENIMKDLFFLYHDIWFILDDNDFDDEIYEKFGIIIDPRIKKSSVPKYYVKTKVIEGNRIGIDQIKIEKAKKWRNLRYWENIHKICKNLGVNNEYILKKQGNNGMEIGKFGSQLIKHLVLKNSKRMGLGNL</sequence>
<organism evidence="1">
    <name type="scientific">marine sediment metagenome</name>
    <dbReference type="NCBI Taxonomy" id="412755"/>
    <lineage>
        <taxon>unclassified sequences</taxon>
        <taxon>metagenomes</taxon>
        <taxon>ecological metagenomes</taxon>
    </lineage>
</organism>
<dbReference type="EMBL" id="LAZR01025052">
    <property type="protein sequence ID" value="KKL73151.1"/>
    <property type="molecule type" value="Genomic_DNA"/>
</dbReference>
<protein>
    <submittedName>
        <fullName evidence="1">Uncharacterized protein</fullName>
    </submittedName>
</protein>
<reference evidence="1" key="1">
    <citation type="journal article" date="2015" name="Nature">
        <title>Complex archaea that bridge the gap between prokaryotes and eukaryotes.</title>
        <authorList>
            <person name="Spang A."/>
            <person name="Saw J.H."/>
            <person name="Jorgensen S.L."/>
            <person name="Zaremba-Niedzwiedzka K."/>
            <person name="Martijn J."/>
            <person name="Lind A.E."/>
            <person name="van Eijk R."/>
            <person name="Schleper C."/>
            <person name="Guy L."/>
            <person name="Ettema T.J."/>
        </authorList>
    </citation>
    <scope>NUCLEOTIDE SEQUENCE</scope>
</reference>
<name>A0A0F9F3U8_9ZZZZ</name>
<proteinExistence type="predicted"/>
<gene>
    <name evidence="1" type="ORF">LCGC14_2077760</name>
</gene>
<comment type="caution">
    <text evidence="1">The sequence shown here is derived from an EMBL/GenBank/DDBJ whole genome shotgun (WGS) entry which is preliminary data.</text>
</comment>